<sequence length="66" mass="7214">MGTPTKSIIGDTLQYNEVSRVYKDFLPRALAEGTYVVAPPPLLVGHGLEQIQKAFDIQKKGVSAQK</sequence>
<reference evidence="1 2" key="1">
    <citation type="submission" date="2017-03" db="EMBL/GenBank/DDBJ databases">
        <title>Genomes of endolithic fungi from Antarctica.</title>
        <authorList>
            <person name="Coleine C."/>
            <person name="Masonjones S."/>
            <person name="Stajich J.E."/>
        </authorList>
    </citation>
    <scope>NUCLEOTIDE SEQUENCE [LARGE SCALE GENOMIC DNA]</scope>
    <source>
        <strain evidence="1 2">CCFEE 5184</strain>
    </source>
</reference>
<dbReference type="EMBL" id="NAJQ01001196">
    <property type="protein sequence ID" value="TKA61596.1"/>
    <property type="molecule type" value="Genomic_DNA"/>
</dbReference>
<dbReference type="STRING" id="329884.A0A4U0WHK1"/>
<organism evidence="1 2">
    <name type="scientific">Friedmanniomyces simplex</name>
    <dbReference type="NCBI Taxonomy" id="329884"/>
    <lineage>
        <taxon>Eukaryota</taxon>
        <taxon>Fungi</taxon>
        <taxon>Dikarya</taxon>
        <taxon>Ascomycota</taxon>
        <taxon>Pezizomycotina</taxon>
        <taxon>Dothideomycetes</taxon>
        <taxon>Dothideomycetidae</taxon>
        <taxon>Mycosphaerellales</taxon>
        <taxon>Teratosphaeriaceae</taxon>
        <taxon>Friedmanniomyces</taxon>
    </lineage>
</organism>
<evidence type="ECO:0000313" key="2">
    <source>
        <dbReference type="Proteomes" id="UP000309340"/>
    </source>
</evidence>
<feature type="non-terminal residue" evidence="1">
    <location>
        <position position="66"/>
    </location>
</feature>
<dbReference type="AlphaFoldDB" id="A0A4U0WHK1"/>
<dbReference type="Proteomes" id="UP000309340">
    <property type="component" value="Unassembled WGS sequence"/>
</dbReference>
<evidence type="ECO:0000313" key="1">
    <source>
        <dbReference type="EMBL" id="TKA61596.1"/>
    </source>
</evidence>
<name>A0A4U0WHK1_9PEZI</name>
<gene>
    <name evidence="1" type="ORF">B0A55_13693</name>
</gene>
<accession>A0A4U0WHK1</accession>
<proteinExistence type="predicted"/>
<comment type="caution">
    <text evidence="1">The sequence shown here is derived from an EMBL/GenBank/DDBJ whole genome shotgun (WGS) entry which is preliminary data.</text>
</comment>
<keyword evidence="2" id="KW-1185">Reference proteome</keyword>
<dbReference type="OrthoDB" id="10257049at2759"/>
<protein>
    <submittedName>
        <fullName evidence="1">Uncharacterized protein</fullName>
    </submittedName>
</protein>